<dbReference type="AlphaFoldDB" id="A0A8T5V3F7"/>
<dbReference type="EMBL" id="JAIOUQ010000009">
    <property type="protein sequence ID" value="MBZ2166195.1"/>
    <property type="molecule type" value="Genomic_DNA"/>
</dbReference>
<sequence>MTWALKLKVSTLSCKKVYETGKDGVKAINVNNIDRIIEITQDTSKFDQIVIPFDTMTYFKYETDKHSLI</sequence>
<dbReference type="Proteomes" id="UP000825933">
    <property type="component" value="Unassembled WGS sequence"/>
</dbReference>
<accession>A0A8T5V3F7</accession>
<gene>
    <name evidence="1" type="ORF">K8N75_09110</name>
</gene>
<dbReference type="RefSeq" id="WP_223791757.1">
    <property type="nucleotide sequence ID" value="NZ_JAIOUQ010000009.1"/>
</dbReference>
<keyword evidence="2" id="KW-1185">Reference proteome</keyword>
<reference evidence="2" key="1">
    <citation type="journal article" date="2022" name="Microbiol. Resour. Announc.">
        <title>Draft Genome Sequence of a Methanogenic Archaeon from West Spitsbergen Permafrost.</title>
        <authorList>
            <person name="Trubitsyn V."/>
            <person name="Rivkina E."/>
            <person name="Shcherbakova V."/>
        </authorList>
    </citation>
    <scope>NUCLEOTIDE SEQUENCE [LARGE SCALE GENOMIC DNA]</scope>
    <source>
        <strain evidence="2">VT</strain>
    </source>
</reference>
<proteinExistence type="predicted"/>
<evidence type="ECO:0000313" key="1">
    <source>
        <dbReference type="EMBL" id="MBZ2166195.1"/>
    </source>
</evidence>
<protein>
    <submittedName>
        <fullName evidence="1">Uncharacterized protein</fullName>
    </submittedName>
</protein>
<organism evidence="1 2">
    <name type="scientific">Methanobacterium spitsbergense</name>
    <dbReference type="NCBI Taxonomy" id="2874285"/>
    <lineage>
        <taxon>Archaea</taxon>
        <taxon>Methanobacteriati</taxon>
        <taxon>Methanobacteriota</taxon>
        <taxon>Methanomada group</taxon>
        <taxon>Methanobacteria</taxon>
        <taxon>Methanobacteriales</taxon>
        <taxon>Methanobacteriaceae</taxon>
        <taxon>Methanobacterium</taxon>
    </lineage>
</organism>
<comment type="caution">
    <text evidence="1">The sequence shown here is derived from an EMBL/GenBank/DDBJ whole genome shotgun (WGS) entry which is preliminary data.</text>
</comment>
<name>A0A8T5V3F7_9EURY</name>
<evidence type="ECO:0000313" key="2">
    <source>
        <dbReference type="Proteomes" id="UP000825933"/>
    </source>
</evidence>